<feature type="domain" description="Glycosyl transferase family 28 C-terminal" evidence="8">
    <location>
        <begin position="103"/>
        <end position="158"/>
    </location>
</feature>
<evidence type="ECO:0000256" key="2">
    <source>
        <dbReference type="ARBA" id="ARBA00012614"/>
    </source>
</evidence>
<dbReference type="GeneID" id="89930741"/>
<dbReference type="Proteomes" id="UP001337655">
    <property type="component" value="Unassembled WGS sequence"/>
</dbReference>
<comment type="function">
    <text evidence="4 7">Involved in protein N-glycosylation. Essential for the second step of the dolichol-linked oligosaccharide pathway.</text>
</comment>
<reference evidence="9 10" key="1">
    <citation type="submission" date="2023-08" db="EMBL/GenBank/DDBJ databases">
        <title>Black Yeasts Isolated from many extreme environments.</title>
        <authorList>
            <person name="Coleine C."/>
            <person name="Stajich J.E."/>
            <person name="Selbmann L."/>
        </authorList>
    </citation>
    <scope>NUCLEOTIDE SEQUENCE [LARGE SCALE GENOMIC DNA]</scope>
    <source>
        <strain evidence="9 10">CCFEE 5935</strain>
    </source>
</reference>
<dbReference type="GO" id="GO:0043541">
    <property type="term" value="C:UDP-N-acetylglucosamine transferase complex"/>
    <property type="evidence" value="ECO:0007669"/>
    <property type="project" value="TreeGrafter"/>
</dbReference>
<evidence type="ECO:0000256" key="1">
    <source>
        <dbReference type="ARBA" id="ARBA00011198"/>
    </source>
</evidence>
<dbReference type="InterPro" id="IPR052474">
    <property type="entry name" value="UDP-GlcNAc_transferase"/>
</dbReference>
<evidence type="ECO:0000313" key="9">
    <source>
        <dbReference type="EMBL" id="KAK5164746.1"/>
    </source>
</evidence>
<comment type="caution">
    <text evidence="9">The sequence shown here is derived from an EMBL/GenBank/DDBJ whole genome shotgun (WGS) entry which is preliminary data.</text>
</comment>
<keyword evidence="7 9" id="KW-0328">Glycosyltransferase</keyword>
<evidence type="ECO:0000256" key="7">
    <source>
        <dbReference type="RuleBase" id="RU362128"/>
    </source>
</evidence>
<dbReference type="GO" id="GO:0006488">
    <property type="term" value="P:dolichol-linked oligosaccharide biosynthetic process"/>
    <property type="evidence" value="ECO:0007669"/>
    <property type="project" value="TreeGrafter"/>
</dbReference>
<accession>A0AAV9NXR9</accession>
<proteinExistence type="inferred from homology"/>
<keyword evidence="7" id="KW-0256">Endoplasmic reticulum</keyword>
<dbReference type="Gene3D" id="3.40.50.2000">
    <property type="entry name" value="Glycogen Phosphorylase B"/>
    <property type="match status" value="1"/>
</dbReference>
<comment type="subunit">
    <text evidence="1 7">Heterodimer with ALG14 to form a functional enzyme.</text>
</comment>
<evidence type="ECO:0000313" key="10">
    <source>
        <dbReference type="Proteomes" id="UP001337655"/>
    </source>
</evidence>
<evidence type="ECO:0000256" key="6">
    <source>
        <dbReference type="ARBA" id="ARBA00048184"/>
    </source>
</evidence>
<evidence type="ECO:0000256" key="4">
    <source>
        <dbReference type="ARBA" id="ARBA00024804"/>
    </source>
</evidence>
<gene>
    <name evidence="7 9" type="primary">ALG13</name>
    <name evidence="9" type="ORF">LTR77_009409</name>
</gene>
<keyword evidence="7 9" id="KW-0808">Transferase</keyword>
<dbReference type="EMBL" id="JAVRRT010000018">
    <property type="protein sequence ID" value="KAK5164746.1"/>
    <property type="molecule type" value="Genomic_DNA"/>
</dbReference>
<dbReference type="Pfam" id="PF04101">
    <property type="entry name" value="Glyco_tran_28_C"/>
    <property type="match status" value="1"/>
</dbReference>
<dbReference type="PANTHER" id="PTHR47043">
    <property type="entry name" value="UDP-N-ACETYLGLUCOSAMINE TRANSFERASE SUBUNIT ALG13"/>
    <property type="match status" value="1"/>
</dbReference>
<organism evidence="9 10">
    <name type="scientific">Saxophila tyrrhenica</name>
    <dbReference type="NCBI Taxonomy" id="1690608"/>
    <lineage>
        <taxon>Eukaryota</taxon>
        <taxon>Fungi</taxon>
        <taxon>Dikarya</taxon>
        <taxon>Ascomycota</taxon>
        <taxon>Pezizomycotina</taxon>
        <taxon>Dothideomycetes</taxon>
        <taxon>Dothideomycetidae</taxon>
        <taxon>Mycosphaerellales</taxon>
        <taxon>Extremaceae</taxon>
        <taxon>Saxophila</taxon>
    </lineage>
</organism>
<dbReference type="PANTHER" id="PTHR47043:SF1">
    <property type="entry name" value="UDP-N-ACETYLGLUCOSAMINE TRANSFERASE SUBUNIT ALG13"/>
    <property type="match status" value="1"/>
</dbReference>
<sequence length="202" mass="21698">MSAQNQQKTCLVTIGATASFAALVEAVLDPTFLSGLEANNYTHLLIQYGQDGQQLFDASLQRSLQSNTPSSLQISGFPIDTSGLKSHLLLAKGHANPSATPGVVISHAGSGTILDCLRISVPLIVVPNSELLDNHQVELAEALAEQEYVVHGRLEDLTGALGEVEQIRERIEGKKWPPVNSGVHREARGLKGVLNEEMGWLD</sequence>
<dbReference type="RefSeq" id="XP_064654942.1">
    <property type="nucleotide sequence ID" value="XM_064806637.1"/>
</dbReference>
<protein>
    <recommendedName>
        <fullName evidence="3 7">UDP-N-acetylglucosamine transferase subunit ALG13</fullName>
        <ecNumber evidence="2 7">2.4.1.141</ecNumber>
    </recommendedName>
    <alternativeName>
        <fullName evidence="5 7">Asparagine-linked glycosylation protein 13</fullName>
    </alternativeName>
</protein>
<comment type="similarity">
    <text evidence="7">Belongs to the glycosyltransferase 28 family.</text>
</comment>
<keyword evidence="10" id="KW-1185">Reference proteome</keyword>
<evidence type="ECO:0000256" key="3">
    <source>
        <dbReference type="ARBA" id="ARBA00017468"/>
    </source>
</evidence>
<evidence type="ECO:0000259" key="8">
    <source>
        <dbReference type="Pfam" id="PF04101"/>
    </source>
</evidence>
<comment type="subcellular location">
    <subcellularLocation>
        <location evidence="7">Endoplasmic reticulum</location>
    </subcellularLocation>
</comment>
<dbReference type="EC" id="2.4.1.141" evidence="2 7"/>
<comment type="catalytic activity">
    <reaction evidence="6">
        <text>an N-acetyl-alpha-D-glucosaminyl-diphospho-di-trans,poly-cis-dolichol + UDP-N-acetyl-alpha-D-glucosamine = an N,N'-diacetylchitobiosyl-diphospho-di-trans,poly-cis-dolichol + UDP + H(+)</text>
        <dbReference type="Rhea" id="RHEA:23380"/>
        <dbReference type="Rhea" id="RHEA-COMP:19507"/>
        <dbReference type="Rhea" id="RHEA-COMP:19510"/>
        <dbReference type="ChEBI" id="CHEBI:15378"/>
        <dbReference type="ChEBI" id="CHEBI:57269"/>
        <dbReference type="ChEBI" id="CHEBI:57705"/>
        <dbReference type="ChEBI" id="CHEBI:58223"/>
        <dbReference type="ChEBI" id="CHEBI:58427"/>
        <dbReference type="EC" id="2.4.1.141"/>
    </reaction>
</comment>
<name>A0AAV9NXR9_9PEZI</name>
<evidence type="ECO:0000256" key="5">
    <source>
        <dbReference type="ARBA" id="ARBA00032061"/>
    </source>
</evidence>
<dbReference type="InterPro" id="IPR007235">
    <property type="entry name" value="Glyco_trans_28_C"/>
</dbReference>
<dbReference type="GO" id="GO:0004577">
    <property type="term" value="F:N-acetylglucosaminyldiphosphodolichol N-acetylglucosaminyltransferase activity"/>
    <property type="evidence" value="ECO:0007669"/>
    <property type="project" value="UniProtKB-EC"/>
</dbReference>
<dbReference type="SUPFAM" id="SSF53756">
    <property type="entry name" value="UDP-Glycosyltransferase/glycogen phosphorylase"/>
    <property type="match status" value="1"/>
</dbReference>
<dbReference type="AlphaFoldDB" id="A0AAV9NXR9"/>